<organism evidence="1 2">
    <name type="scientific">Achromobacter mucicolens</name>
    <dbReference type="NCBI Taxonomy" id="1389922"/>
    <lineage>
        <taxon>Bacteria</taxon>
        <taxon>Pseudomonadati</taxon>
        <taxon>Pseudomonadota</taxon>
        <taxon>Betaproteobacteria</taxon>
        <taxon>Burkholderiales</taxon>
        <taxon>Alcaligenaceae</taxon>
        <taxon>Achromobacter</taxon>
    </lineage>
</organism>
<sequence length="58" mass="6750">MKMRTRRISNALIFSPQDLGRDTGAGFLLVGFYPFNHGKGMRLRLSRRKLRTLKRTRG</sequence>
<dbReference type="EMBL" id="CADIKR010000008">
    <property type="protein sequence ID" value="CAB3913422.1"/>
    <property type="molecule type" value="Genomic_DNA"/>
</dbReference>
<reference evidence="1 2" key="1">
    <citation type="submission" date="2020-04" db="EMBL/GenBank/DDBJ databases">
        <authorList>
            <person name="De Canck E."/>
        </authorList>
    </citation>
    <scope>NUCLEOTIDE SEQUENCE [LARGE SCALE GENOMIC DNA]</scope>
    <source>
        <strain evidence="1 2">LMG 3415</strain>
    </source>
</reference>
<keyword evidence="2" id="KW-1185">Reference proteome</keyword>
<comment type="caution">
    <text evidence="1">The sequence shown here is derived from an EMBL/GenBank/DDBJ whole genome shotgun (WGS) entry which is preliminary data.</text>
</comment>
<accession>A0ABM8LKW8</accession>
<protein>
    <submittedName>
        <fullName evidence="1">Uncharacterized protein</fullName>
    </submittedName>
</protein>
<proteinExistence type="predicted"/>
<evidence type="ECO:0000313" key="1">
    <source>
        <dbReference type="EMBL" id="CAB3913422.1"/>
    </source>
</evidence>
<evidence type="ECO:0000313" key="2">
    <source>
        <dbReference type="Proteomes" id="UP000507140"/>
    </source>
</evidence>
<name>A0ABM8LKW8_9BURK</name>
<gene>
    <name evidence="1" type="ORF">LMG3415_05098</name>
</gene>
<dbReference type="Proteomes" id="UP000507140">
    <property type="component" value="Unassembled WGS sequence"/>
</dbReference>